<name>A0A8J3SZN9_9ACTN</name>
<accession>A0A8J3SZN9</accession>
<proteinExistence type="predicted"/>
<keyword evidence="2" id="KW-0472">Membrane</keyword>
<evidence type="ECO:0000313" key="4">
    <source>
        <dbReference type="Proteomes" id="UP000634476"/>
    </source>
</evidence>
<keyword evidence="4" id="KW-1185">Reference proteome</keyword>
<dbReference type="EMBL" id="BOOK01000027">
    <property type="protein sequence ID" value="GII01756.1"/>
    <property type="molecule type" value="Genomic_DNA"/>
</dbReference>
<feature type="compositionally biased region" description="Low complexity" evidence="1">
    <location>
        <begin position="23"/>
        <end position="70"/>
    </location>
</feature>
<feature type="compositionally biased region" description="Low complexity" evidence="1">
    <location>
        <begin position="120"/>
        <end position="130"/>
    </location>
</feature>
<reference evidence="3" key="1">
    <citation type="submission" date="2021-01" db="EMBL/GenBank/DDBJ databases">
        <title>Whole genome shotgun sequence of Planobispora takensis NBRC 109077.</title>
        <authorList>
            <person name="Komaki H."/>
            <person name="Tamura T."/>
        </authorList>
    </citation>
    <scope>NUCLEOTIDE SEQUENCE</scope>
    <source>
        <strain evidence="3">NBRC 109077</strain>
    </source>
</reference>
<dbReference type="Gene3D" id="3.40.1000.10">
    <property type="entry name" value="Mog1/PsbP, alpha/beta/alpha sandwich"/>
    <property type="match status" value="1"/>
</dbReference>
<dbReference type="AlphaFoldDB" id="A0A8J3SZN9"/>
<feature type="region of interest" description="Disordered" evidence="1">
    <location>
        <begin position="118"/>
        <end position="176"/>
    </location>
</feature>
<feature type="transmembrane region" description="Helical" evidence="2">
    <location>
        <begin position="90"/>
        <end position="112"/>
    </location>
</feature>
<evidence type="ECO:0000256" key="1">
    <source>
        <dbReference type="SAM" id="MobiDB-lite"/>
    </source>
</evidence>
<protein>
    <submittedName>
        <fullName evidence="3">Uncharacterized protein</fullName>
    </submittedName>
</protein>
<feature type="compositionally biased region" description="Low complexity" evidence="1">
    <location>
        <begin position="137"/>
        <end position="156"/>
    </location>
</feature>
<evidence type="ECO:0000313" key="3">
    <source>
        <dbReference type="EMBL" id="GII01756.1"/>
    </source>
</evidence>
<feature type="region of interest" description="Disordered" evidence="1">
    <location>
        <begin position="1"/>
        <end position="85"/>
    </location>
</feature>
<dbReference type="Proteomes" id="UP000634476">
    <property type="component" value="Unassembled WGS sequence"/>
</dbReference>
<organism evidence="3 4">
    <name type="scientific">Planobispora takensis</name>
    <dbReference type="NCBI Taxonomy" id="1367882"/>
    <lineage>
        <taxon>Bacteria</taxon>
        <taxon>Bacillati</taxon>
        <taxon>Actinomycetota</taxon>
        <taxon>Actinomycetes</taxon>
        <taxon>Streptosporangiales</taxon>
        <taxon>Streptosporangiaceae</taxon>
        <taxon>Planobispora</taxon>
    </lineage>
</organism>
<keyword evidence="2" id="KW-0812">Transmembrane</keyword>
<keyword evidence="2" id="KW-1133">Transmembrane helix</keyword>
<sequence length="309" mass="33216">MWPPSSPQEPQGQQPPGGPGQPPAGSWQQPNQPYGQQQPPYGQQLPPYGQQQQQPYGQQPHDPTRQFPPGQQGPGGPWYPQSGPPKRKPVWPWVVGVATAVIVALVVVFIVVTGDDDKTTPTAGSSSAPASTPPSDSPTSEAPSSSPPATEDPTTSQIPDGKTVTATDGKSRLTVPGDWTTLSLLDEAEVQQGNTAKEQYLMVITESQSDANLSSLELEGYARLVIEQMQKRLTNSNVTGPQQLTINGDPALQYELHGTAQGVRITYWVTLVEGAEDFHQILTWTLETKGEEHGPLLREVSSTFQDLGA</sequence>
<comment type="caution">
    <text evidence="3">The sequence shown here is derived from an EMBL/GenBank/DDBJ whole genome shotgun (WGS) entry which is preliminary data.</text>
</comment>
<evidence type="ECO:0000256" key="2">
    <source>
        <dbReference type="SAM" id="Phobius"/>
    </source>
</evidence>
<gene>
    <name evidence="3" type="ORF">Pta02_37640</name>
</gene>